<comment type="similarity">
    <text evidence="2">Belongs to the MgtC/SapB family.</text>
</comment>
<proteinExistence type="inferred from homology"/>
<dbReference type="PANTHER" id="PTHR33778">
    <property type="entry name" value="PROTEIN MGTC"/>
    <property type="match status" value="1"/>
</dbReference>
<keyword evidence="5 7" id="KW-1133">Transmembrane helix</keyword>
<name>A0A7K1Y7C7_9SPHI</name>
<comment type="subcellular location">
    <subcellularLocation>
        <location evidence="1">Cell membrane</location>
        <topology evidence="1">Multi-pass membrane protein</topology>
    </subcellularLocation>
</comment>
<reference evidence="9 10" key="1">
    <citation type="submission" date="2019-11" db="EMBL/GenBank/DDBJ databases">
        <title>Pedobacter sp. HMF7647 Genome sequencing and assembly.</title>
        <authorList>
            <person name="Kang H."/>
            <person name="Kim H."/>
            <person name="Joh K."/>
        </authorList>
    </citation>
    <scope>NUCLEOTIDE SEQUENCE [LARGE SCALE GENOMIC DNA]</scope>
    <source>
        <strain evidence="9 10">HMF7647</strain>
    </source>
</reference>
<keyword evidence="3" id="KW-1003">Cell membrane</keyword>
<accession>A0A7K1Y7C7</accession>
<evidence type="ECO:0000256" key="6">
    <source>
        <dbReference type="ARBA" id="ARBA00023136"/>
    </source>
</evidence>
<dbReference type="InterPro" id="IPR049177">
    <property type="entry name" value="MgtC_SapB_SrpB_YhiD_N"/>
</dbReference>
<feature type="domain" description="MgtC/SapB/SrpB/YhiD N-terminal" evidence="8">
    <location>
        <begin position="15"/>
        <end position="134"/>
    </location>
</feature>
<evidence type="ECO:0000256" key="3">
    <source>
        <dbReference type="ARBA" id="ARBA00022475"/>
    </source>
</evidence>
<dbReference type="RefSeq" id="WP_160843643.1">
    <property type="nucleotide sequence ID" value="NZ_WVHT01000002.1"/>
</dbReference>
<dbReference type="PANTHER" id="PTHR33778:SF1">
    <property type="entry name" value="MAGNESIUM TRANSPORTER YHID-RELATED"/>
    <property type="match status" value="1"/>
</dbReference>
<protein>
    <submittedName>
        <fullName evidence="9">MgtC/SapB family protein</fullName>
    </submittedName>
</protein>
<organism evidence="9 10">
    <name type="scientific">Hufsiella arboris</name>
    <dbReference type="NCBI Taxonomy" id="2695275"/>
    <lineage>
        <taxon>Bacteria</taxon>
        <taxon>Pseudomonadati</taxon>
        <taxon>Bacteroidota</taxon>
        <taxon>Sphingobacteriia</taxon>
        <taxon>Sphingobacteriales</taxon>
        <taxon>Sphingobacteriaceae</taxon>
        <taxon>Hufsiella</taxon>
    </lineage>
</organism>
<evidence type="ECO:0000313" key="9">
    <source>
        <dbReference type="EMBL" id="MXV50473.1"/>
    </source>
</evidence>
<feature type="transmembrane region" description="Helical" evidence="7">
    <location>
        <begin position="35"/>
        <end position="53"/>
    </location>
</feature>
<dbReference type="PRINTS" id="PR01837">
    <property type="entry name" value="MGTCSAPBPROT"/>
</dbReference>
<sequence>MLDFTLHSDELISVCVSLLCGAMIGFEREYRNKAAGLRTIMLISLGATIFTLVSWHFRSGTNDRVASNIVTGIGFIGAGVIFKEKIWVRGLTTAAVIWISAAIGIMAGTHYYFFALLLAVITVTVLSVFHLLEKAIDDYSHKREFIIQFKDLEVRHLDFIQNEMKKHHLRSEKKLVYRTESQLIVVLDVRGKRKLINHMNELMLVMPGVASFEVM</sequence>
<evidence type="ECO:0000259" key="8">
    <source>
        <dbReference type="Pfam" id="PF02308"/>
    </source>
</evidence>
<evidence type="ECO:0000256" key="4">
    <source>
        <dbReference type="ARBA" id="ARBA00022692"/>
    </source>
</evidence>
<evidence type="ECO:0000313" key="10">
    <source>
        <dbReference type="Proteomes" id="UP000466586"/>
    </source>
</evidence>
<feature type="transmembrane region" description="Helical" evidence="7">
    <location>
        <begin position="111"/>
        <end position="132"/>
    </location>
</feature>
<dbReference type="GO" id="GO:0005886">
    <property type="term" value="C:plasma membrane"/>
    <property type="evidence" value="ECO:0007669"/>
    <property type="project" value="UniProtKB-SubCell"/>
</dbReference>
<gene>
    <name evidence="9" type="ORF">GS399_05765</name>
</gene>
<dbReference type="AlphaFoldDB" id="A0A7K1Y7C7"/>
<dbReference type="InterPro" id="IPR003416">
    <property type="entry name" value="MgtC/SapB/SrpB/YhiD_fam"/>
</dbReference>
<dbReference type="Proteomes" id="UP000466586">
    <property type="component" value="Unassembled WGS sequence"/>
</dbReference>
<evidence type="ECO:0000256" key="5">
    <source>
        <dbReference type="ARBA" id="ARBA00022989"/>
    </source>
</evidence>
<comment type="caution">
    <text evidence="9">The sequence shown here is derived from an EMBL/GenBank/DDBJ whole genome shotgun (WGS) entry which is preliminary data.</text>
</comment>
<feature type="transmembrane region" description="Helical" evidence="7">
    <location>
        <begin position="87"/>
        <end position="105"/>
    </location>
</feature>
<dbReference type="Pfam" id="PF02308">
    <property type="entry name" value="MgtC"/>
    <property type="match status" value="1"/>
</dbReference>
<keyword evidence="4 7" id="KW-0812">Transmembrane</keyword>
<keyword evidence="6 7" id="KW-0472">Membrane</keyword>
<feature type="transmembrane region" description="Helical" evidence="7">
    <location>
        <begin position="65"/>
        <end position="82"/>
    </location>
</feature>
<evidence type="ECO:0000256" key="7">
    <source>
        <dbReference type="SAM" id="Phobius"/>
    </source>
</evidence>
<evidence type="ECO:0000256" key="1">
    <source>
        <dbReference type="ARBA" id="ARBA00004651"/>
    </source>
</evidence>
<keyword evidence="10" id="KW-1185">Reference proteome</keyword>
<evidence type="ECO:0000256" key="2">
    <source>
        <dbReference type="ARBA" id="ARBA00009298"/>
    </source>
</evidence>
<dbReference type="EMBL" id="WVHT01000002">
    <property type="protein sequence ID" value="MXV50473.1"/>
    <property type="molecule type" value="Genomic_DNA"/>
</dbReference>
<feature type="transmembrane region" description="Helical" evidence="7">
    <location>
        <begin position="6"/>
        <end position="26"/>
    </location>
</feature>